<dbReference type="Proteomes" id="UP000543030">
    <property type="component" value="Unassembled WGS sequence"/>
</dbReference>
<organism evidence="1 2">
    <name type="scientific">Silvimonas terrae</name>
    <dbReference type="NCBI Taxonomy" id="300266"/>
    <lineage>
        <taxon>Bacteria</taxon>
        <taxon>Pseudomonadati</taxon>
        <taxon>Pseudomonadota</taxon>
        <taxon>Betaproteobacteria</taxon>
        <taxon>Neisseriales</taxon>
        <taxon>Chitinibacteraceae</taxon>
        <taxon>Silvimonas</taxon>
    </lineage>
</organism>
<comment type="caution">
    <text evidence="1">The sequence shown here is derived from an EMBL/GenBank/DDBJ whole genome shotgun (WGS) entry which is preliminary data.</text>
</comment>
<reference evidence="1 2" key="1">
    <citation type="submission" date="2020-08" db="EMBL/GenBank/DDBJ databases">
        <title>Genomic Encyclopedia of Type Strains, Phase IV (KMG-IV): sequencing the most valuable type-strain genomes for metagenomic binning, comparative biology and taxonomic classification.</title>
        <authorList>
            <person name="Goeker M."/>
        </authorList>
    </citation>
    <scope>NUCLEOTIDE SEQUENCE [LARGE SCALE GENOMIC DNA]</scope>
    <source>
        <strain evidence="1 2">DSM 18233</strain>
    </source>
</reference>
<dbReference type="EMBL" id="JACHHN010000002">
    <property type="protein sequence ID" value="MBB5190702.1"/>
    <property type="molecule type" value="Genomic_DNA"/>
</dbReference>
<sequence>MKLICKREDWSEWHAQQLARSVGDDPLCDLALYRGMVEDGSANLYTFRDAQNNPVACYLLTVERYGSKREAVIVAAASVGQGLTTPVLEHIKAQCVGCDSIRAHTWRPGMVKRLKEAGFMPAETVLRWTNGK</sequence>
<gene>
    <name evidence="1" type="ORF">HNQ50_001424</name>
</gene>
<dbReference type="RefSeq" id="WP_184098946.1">
    <property type="nucleotide sequence ID" value="NZ_JACHHN010000002.1"/>
</dbReference>
<evidence type="ECO:0000313" key="1">
    <source>
        <dbReference type="EMBL" id="MBB5190702.1"/>
    </source>
</evidence>
<dbReference type="InterPro" id="IPR016181">
    <property type="entry name" value="Acyl_CoA_acyltransferase"/>
</dbReference>
<dbReference type="SUPFAM" id="SSF55729">
    <property type="entry name" value="Acyl-CoA N-acyltransferases (Nat)"/>
    <property type="match status" value="1"/>
</dbReference>
<proteinExistence type="predicted"/>
<name>A0A840REG9_9NEIS</name>
<dbReference type="AlphaFoldDB" id="A0A840REG9"/>
<evidence type="ECO:0008006" key="3">
    <source>
        <dbReference type="Google" id="ProtNLM"/>
    </source>
</evidence>
<evidence type="ECO:0000313" key="2">
    <source>
        <dbReference type="Proteomes" id="UP000543030"/>
    </source>
</evidence>
<accession>A0A840REG9</accession>
<protein>
    <recommendedName>
        <fullName evidence="3">N-acetyltransferase domain-containing protein</fullName>
    </recommendedName>
</protein>
<keyword evidence="2" id="KW-1185">Reference proteome</keyword>